<proteinExistence type="predicted"/>
<dbReference type="AlphaFoldDB" id="A0A975NF58"/>
<keyword evidence="1" id="KW-0812">Transmembrane</keyword>
<evidence type="ECO:0000313" key="3">
    <source>
        <dbReference type="Proteomes" id="UP000680839"/>
    </source>
</evidence>
<dbReference type="SUPFAM" id="SSF54631">
    <property type="entry name" value="CBS-domain pair"/>
    <property type="match status" value="1"/>
</dbReference>
<dbReference type="EMBL" id="CP076134">
    <property type="protein sequence ID" value="QWG13344.1"/>
    <property type="molecule type" value="Genomic_DNA"/>
</dbReference>
<reference evidence="2" key="1">
    <citation type="submission" date="2021-06" db="EMBL/GenBank/DDBJ databases">
        <title>Bradyrhizobium sp. S2-20-1 Genome sequencing.</title>
        <authorList>
            <person name="Jin L."/>
        </authorList>
    </citation>
    <scope>NUCLEOTIDE SEQUENCE</scope>
    <source>
        <strain evidence="2">S2-20-1</strain>
    </source>
</reference>
<accession>A0A975NF58</accession>
<dbReference type="Proteomes" id="UP000680839">
    <property type="component" value="Chromosome"/>
</dbReference>
<evidence type="ECO:0000256" key="1">
    <source>
        <dbReference type="SAM" id="Phobius"/>
    </source>
</evidence>
<dbReference type="InterPro" id="IPR046342">
    <property type="entry name" value="CBS_dom_sf"/>
</dbReference>
<evidence type="ECO:0000313" key="2">
    <source>
        <dbReference type="EMBL" id="QWG13344.1"/>
    </source>
</evidence>
<keyword evidence="1" id="KW-1133">Transmembrane helix</keyword>
<keyword evidence="1" id="KW-0472">Membrane</keyword>
<evidence type="ECO:0008006" key="4">
    <source>
        <dbReference type="Google" id="ProtNLM"/>
    </source>
</evidence>
<dbReference type="RefSeq" id="WP_215622073.1">
    <property type="nucleotide sequence ID" value="NZ_CP076134.1"/>
</dbReference>
<organism evidence="2 3">
    <name type="scientific">Bradyrhizobium sediminis</name>
    <dbReference type="NCBI Taxonomy" id="2840469"/>
    <lineage>
        <taxon>Bacteria</taxon>
        <taxon>Pseudomonadati</taxon>
        <taxon>Pseudomonadota</taxon>
        <taxon>Alphaproteobacteria</taxon>
        <taxon>Hyphomicrobiales</taxon>
        <taxon>Nitrobacteraceae</taxon>
        <taxon>Bradyrhizobium</taxon>
    </lineage>
</organism>
<sequence length="269" mass="29427">MIEFVTVAALILTGFALVWLSKYARLGLGEASKTTVILAPLIAFLFLSGAISEFEGLGLKAKFRDLRDFSAKTTIDAAIALKLATTSEQATTGDFLNEAIWGFCRPYYVLTDSSARNKEKPDQLDKQAVLHIATAIRNSIVCGRFSALVVVDNDRRPVGFFPRDQFLELLRIVLVGYGDAHIDSEAAFRQVAGSELGVILQNPVIRARSDEASHNTVPGSEDIESVYKKMIADNFAIAMITDRLSRFDGIITRAAIEGKIIERLLAAAK</sequence>
<protein>
    <recommendedName>
        <fullName evidence="4">CBS domain-containing protein</fullName>
    </recommendedName>
</protein>
<gene>
    <name evidence="2" type="ORF">KMZ29_00905</name>
</gene>
<name>A0A975NF58_9BRAD</name>
<feature type="transmembrane region" description="Helical" evidence="1">
    <location>
        <begin position="36"/>
        <end position="54"/>
    </location>
</feature>